<feature type="non-terminal residue" evidence="6">
    <location>
        <position position="1"/>
    </location>
</feature>
<evidence type="ECO:0000313" key="6">
    <source>
        <dbReference type="EMBL" id="SVA34174.1"/>
    </source>
</evidence>
<dbReference type="EMBL" id="UINC01007590">
    <property type="protein sequence ID" value="SVA34174.1"/>
    <property type="molecule type" value="Genomic_DNA"/>
</dbReference>
<protein>
    <recommendedName>
        <fullName evidence="7">SURF1-like protein</fullName>
    </recommendedName>
</protein>
<evidence type="ECO:0000256" key="3">
    <source>
        <dbReference type="ARBA" id="ARBA00022989"/>
    </source>
</evidence>
<evidence type="ECO:0000256" key="5">
    <source>
        <dbReference type="SAM" id="Phobius"/>
    </source>
</evidence>
<evidence type="ECO:0000256" key="1">
    <source>
        <dbReference type="ARBA" id="ARBA00004370"/>
    </source>
</evidence>
<keyword evidence="2 5" id="KW-0812">Transmembrane</keyword>
<dbReference type="PANTHER" id="PTHR23427:SF2">
    <property type="entry name" value="SURFEIT LOCUS PROTEIN 1"/>
    <property type="match status" value="1"/>
</dbReference>
<dbReference type="PROSITE" id="PS50895">
    <property type="entry name" value="SURF1"/>
    <property type="match status" value="1"/>
</dbReference>
<dbReference type="InterPro" id="IPR002994">
    <property type="entry name" value="Surf1/Shy1"/>
</dbReference>
<keyword evidence="4 5" id="KW-0472">Membrane</keyword>
<name>A0A381V1S9_9ZZZZ</name>
<dbReference type="PANTHER" id="PTHR23427">
    <property type="entry name" value="SURFEIT LOCUS PROTEIN"/>
    <property type="match status" value="1"/>
</dbReference>
<proteinExistence type="predicted"/>
<sequence>VTPGARRLLRPAWLLSHVLVAALLVVTANLGFWQLRRLDTRRSYNAVVAARADEPVVALATALGALKGGGTPEDLRHVRVVVPGTWAEGAQVYLANRSMDGVPGVHVVTLLLIDGIRPGVGVAVDRGFVPRGLYLDGDPAPWAPAGAAVEVVGSLDVGRSGERGHGAEVDRIDLEALAERWGTALAPMWVRAVDDGASGLPVAAPVVDLGDGSHLSYAFQWFVFTLIGLGGYPLVLVRLARRDPALA</sequence>
<feature type="transmembrane region" description="Helical" evidence="5">
    <location>
        <begin position="221"/>
        <end position="240"/>
    </location>
</feature>
<dbReference type="CDD" id="cd06662">
    <property type="entry name" value="SURF1"/>
    <property type="match status" value="1"/>
</dbReference>
<evidence type="ECO:0008006" key="7">
    <source>
        <dbReference type="Google" id="ProtNLM"/>
    </source>
</evidence>
<evidence type="ECO:0000256" key="4">
    <source>
        <dbReference type="ARBA" id="ARBA00023136"/>
    </source>
</evidence>
<feature type="transmembrane region" description="Helical" evidence="5">
    <location>
        <begin position="12"/>
        <end position="33"/>
    </location>
</feature>
<organism evidence="6">
    <name type="scientific">marine metagenome</name>
    <dbReference type="NCBI Taxonomy" id="408172"/>
    <lineage>
        <taxon>unclassified sequences</taxon>
        <taxon>metagenomes</taxon>
        <taxon>ecological metagenomes</taxon>
    </lineage>
</organism>
<dbReference type="Pfam" id="PF02104">
    <property type="entry name" value="SURF1"/>
    <property type="match status" value="1"/>
</dbReference>
<gene>
    <name evidence="6" type="ORF">METZ01_LOCUS87028</name>
</gene>
<comment type="subcellular location">
    <subcellularLocation>
        <location evidence="1">Membrane</location>
    </subcellularLocation>
</comment>
<dbReference type="InterPro" id="IPR045214">
    <property type="entry name" value="Surf1/Surf4"/>
</dbReference>
<reference evidence="6" key="1">
    <citation type="submission" date="2018-05" db="EMBL/GenBank/DDBJ databases">
        <authorList>
            <person name="Lanie J.A."/>
            <person name="Ng W.-L."/>
            <person name="Kazmierczak K.M."/>
            <person name="Andrzejewski T.M."/>
            <person name="Davidsen T.M."/>
            <person name="Wayne K.J."/>
            <person name="Tettelin H."/>
            <person name="Glass J.I."/>
            <person name="Rusch D."/>
            <person name="Podicherti R."/>
            <person name="Tsui H.-C.T."/>
            <person name="Winkler M.E."/>
        </authorList>
    </citation>
    <scope>NUCLEOTIDE SEQUENCE</scope>
</reference>
<dbReference type="AlphaFoldDB" id="A0A381V1S9"/>
<dbReference type="GO" id="GO:0016020">
    <property type="term" value="C:membrane"/>
    <property type="evidence" value="ECO:0007669"/>
    <property type="project" value="UniProtKB-SubCell"/>
</dbReference>
<evidence type="ECO:0000256" key="2">
    <source>
        <dbReference type="ARBA" id="ARBA00022692"/>
    </source>
</evidence>
<keyword evidence="3 5" id="KW-1133">Transmembrane helix</keyword>
<accession>A0A381V1S9</accession>